<dbReference type="InterPro" id="IPR010998">
    <property type="entry name" value="Integrase_recombinase_N"/>
</dbReference>
<dbReference type="GO" id="GO:0015074">
    <property type="term" value="P:DNA integration"/>
    <property type="evidence" value="ECO:0007669"/>
    <property type="project" value="InterPro"/>
</dbReference>
<dbReference type="AlphaFoldDB" id="A0A4U2YUF5"/>
<dbReference type="Gene3D" id="1.10.443.10">
    <property type="entry name" value="Intergrase catalytic core"/>
    <property type="match status" value="1"/>
</dbReference>
<reference evidence="6 7" key="1">
    <citation type="submission" date="2019-04" db="EMBL/GenBank/DDBJ databases">
        <authorList>
            <person name="Dong K."/>
        </authorList>
    </citation>
    <scope>NUCLEOTIDE SEQUENCE [LARGE SCALE GENOMIC DNA]</scope>
    <source>
        <strain evidence="7">dk3543</strain>
    </source>
</reference>
<evidence type="ECO:0000256" key="1">
    <source>
        <dbReference type="ARBA" id="ARBA00008857"/>
    </source>
</evidence>
<gene>
    <name evidence="6" type="ORF">FC770_00850</name>
</gene>
<dbReference type="Proteomes" id="UP000307808">
    <property type="component" value="Unassembled WGS sequence"/>
</dbReference>
<organism evidence="6 7">
    <name type="scientific">Nocardioides jishulii</name>
    <dbReference type="NCBI Taxonomy" id="2575440"/>
    <lineage>
        <taxon>Bacteria</taxon>
        <taxon>Bacillati</taxon>
        <taxon>Actinomycetota</taxon>
        <taxon>Actinomycetes</taxon>
        <taxon>Propionibacteriales</taxon>
        <taxon>Nocardioidaceae</taxon>
        <taxon>Nocardioides</taxon>
    </lineage>
</organism>
<keyword evidence="2" id="KW-0238">DNA-binding</keyword>
<dbReference type="InterPro" id="IPR002104">
    <property type="entry name" value="Integrase_catalytic"/>
</dbReference>
<evidence type="ECO:0000256" key="3">
    <source>
        <dbReference type="ARBA" id="ARBA00023172"/>
    </source>
</evidence>
<dbReference type="GO" id="GO:0006310">
    <property type="term" value="P:DNA recombination"/>
    <property type="evidence" value="ECO:0007669"/>
    <property type="project" value="UniProtKB-KW"/>
</dbReference>
<comment type="similarity">
    <text evidence="1">Belongs to the 'phage' integrase family.</text>
</comment>
<dbReference type="CDD" id="cd00397">
    <property type="entry name" value="DNA_BRE_C"/>
    <property type="match status" value="1"/>
</dbReference>
<evidence type="ECO:0000313" key="6">
    <source>
        <dbReference type="EMBL" id="TKI63771.1"/>
    </source>
</evidence>
<dbReference type="OrthoDB" id="1822491at2"/>
<name>A0A4U2YUF5_9ACTN</name>
<comment type="caution">
    <text evidence="6">The sequence shown here is derived from an EMBL/GenBank/DDBJ whole genome shotgun (WGS) entry which is preliminary data.</text>
</comment>
<dbReference type="PANTHER" id="PTHR30349">
    <property type="entry name" value="PHAGE INTEGRASE-RELATED"/>
    <property type="match status" value="1"/>
</dbReference>
<keyword evidence="3" id="KW-0233">DNA recombination</keyword>
<evidence type="ECO:0000313" key="7">
    <source>
        <dbReference type="Proteomes" id="UP000307808"/>
    </source>
</evidence>
<dbReference type="SUPFAM" id="SSF56349">
    <property type="entry name" value="DNA breaking-rejoining enzymes"/>
    <property type="match status" value="1"/>
</dbReference>
<dbReference type="Gene3D" id="1.10.150.130">
    <property type="match status" value="1"/>
</dbReference>
<evidence type="ECO:0000256" key="2">
    <source>
        <dbReference type="ARBA" id="ARBA00023125"/>
    </source>
</evidence>
<dbReference type="RefSeq" id="WP_137064236.1">
    <property type="nucleotide sequence ID" value="NZ_CP040748.1"/>
</dbReference>
<dbReference type="InterPro" id="IPR013762">
    <property type="entry name" value="Integrase-like_cat_sf"/>
</dbReference>
<dbReference type="InterPro" id="IPR050090">
    <property type="entry name" value="Tyrosine_recombinase_XerCD"/>
</dbReference>
<keyword evidence="7" id="KW-1185">Reference proteome</keyword>
<dbReference type="InterPro" id="IPR011010">
    <property type="entry name" value="DNA_brk_join_enz"/>
</dbReference>
<sequence length="402" mass="42868">MGRPKALPWTLGTIKFAPHPTRDKAVQARGSYRNDNGQRKDVTASGGTEAAARRALQTKVNAARDEFQGGDDVLQSSTTVERAAAVWLDWKSREHLRASTLGEYAGYVRKTIKGSALAGLPLTEANNVARIEAWLAAVADERGGTAASQARKVLGGVLQLAERRGAIPASVMHRVKTPNPKPGSVGDRKCRDEDCDLDCGKRHLDTERAFTAAEAIKVQAVADASRADLGDLAAFLFGTGARISEALHCTAWSGVDLGAQTVRVRGTKTANADRMLSLSDDLVERLSDRAGLHGTEGLVFGTTRYASKAGEPRNTNNVLKSLRTVFANAGVPWAGSHTFRRTVATWMDEAGAPLAEIANQLGHADVNVTAGYLGRTAQPTRAASIMVLPAIPDSRSLVTRIE</sequence>
<dbReference type="PANTHER" id="PTHR30349:SF64">
    <property type="entry name" value="PROPHAGE INTEGRASE INTD-RELATED"/>
    <property type="match status" value="1"/>
</dbReference>
<evidence type="ECO:0000256" key="4">
    <source>
        <dbReference type="SAM" id="MobiDB-lite"/>
    </source>
</evidence>
<evidence type="ECO:0000259" key="5">
    <source>
        <dbReference type="PROSITE" id="PS51898"/>
    </source>
</evidence>
<feature type="region of interest" description="Disordered" evidence="4">
    <location>
        <begin position="28"/>
        <end position="50"/>
    </location>
</feature>
<dbReference type="GO" id="GO:0003677">
    <property type="term" value="F:DNA binding"/>
    <property type="evidence" value="ECO:0007669"/>
    <property type="project" value="UniProtKB-KW"/>
</dbReference>
<protein>
    <submittedName>
        <fullName evidence="6">Phage integrase family protein</fullName>
    </submittedName>
</protein>
<dbReference type="PROSITE" id="PS51898">
    <property type="entry name" value="TYR_RECOMBINASE"/>
    <property type="match status" value="1"/>
</dbReference>
<proteinExistence type="inferred from homology"/>
<dbReference type="EMBL" id="SZPY01000001">
    <property type="protein sequence ID" value="TKI63771.1"/>
    <property type="molecule type" value="Genomic_DNA"/>
</dbReference>
<dbReference type="Pfam" id="PF00589">
    <property type="entry name" value="Phage_integrase"/>
    <property type="match status" value="1"/>
</dbReference>
<feature type="domain" description="Tyr recombinase" evidence="5">
    <location>
        <begin position="206"/>
        <end position="387"/>
    </location>
</feature>
<accession>A0A4U2YUF5</accession>